<evidence type="ECO:0000313" key="3">
    <source>
        <dbReference type="Proteomes" id="UP001379235"/>
    </source>
</evidence>
<feature type="chain" id="PRO_5045413063" description="Rap1a immunity protein domain-containing protein" evidence="1">
    <location>
        <begin position="21"/>
        <end position="124"/>
    </location>
</feature>
<sequence length="124" mass="13152">MKRIITGLTACFFMAAPAQAAPGDMSVATFVTKVDALKAKGLAAMFSSDVKLLQSEGQAAGVAYFNRLKAERAAGRPSSCPPQGVKVSSDAVITHMKSYAPQVRSGTNLRTAMADFFIKSYPCR</sequence>
<keyword evidence="3" id="KW-1185">Reference proteome</keyword>
<comment type="caution">
    <text evidence="2">The sequence shown here is derived from an EMBL/GenBank/DDBJ whole genome shotgun (WGS) entry which is preliminary data.</text>
</comment>
<dbReference type="EMBL" id="JBBHJY010000005">
    <property type="protein sequence ID" value="MEJ6010505.1"/>
    <property type="molecule type" value="Genomic_DNA"/>
</dbReference>
<reference evidence="2 3" key="1">
    <citation type="submission" date="2024-03" db="EMBL/GenBank/DDBJ databases">
        <authorList>
            <person name="Jo J.-H."/>
        </authorList>
    </citation>
    <scope>NUCLEOTIDE SEQUENCE [LARGE SCALE GENOMIC DNA]</scope>
    <source>
        <strain evidence="2 3">AS3R-12</strain>
    </source>
</reference>
<evidence type="ECO:0000256" key="1">
    <source>
        <dbReference type="SAM" id="SignalP"/>
    </source>
</evidence>
<organism evidence="2 3">
    <name type="scientific">Novosphingobium aquae</name>
    <dbReference type="NCBI Taxonomy" id="3133435"/>
    <lineage>
        <taxon>Bacteria</taxon>
        <taxon>Pseudomonadati</taxon>
        <taxon>Pseudomonadota</taxon>
        <taxon>Alphaproteobacteria</taxon>
        <taxon>Sphingomonadales</taxon>
        <taxon>Sphingomonadaceae</taxon>
        <taxon>Novosphingobium</taxon>
    </lineage>
</organism>
<evidence type="ECO:0008006" key="4">
    <source>
        <dbReference type="Google" id="ProtNLM"/>
    </source>
</evidence>
<feature type="signal peptide" evidence="1">
    <location>
        <begin position="1"/>
        <end position="20"/>
    </location>
</feature>
<gene>
    <name evidence="2" type="ORF">WG900_11310</name>
</gene>
<dbReference type="RefSeq" id="WP_339967185.1">
    <property type="nucleotide sequence ID" value="NZ_JBBHJY010000005.1"/>
</dbReference>
<proteinExistence type="predicted"/>
<protein>
    <recommendedName>
        <fullName evidence="4">Rap1a immunity protein domain-containing protein</fullName>
    </recommendedName>
</protein>
<accession>A0ABU8S9N2</accession>
<evidence type="ECO:0000313" key="2">
    <source>
        <dbReference type="EMBL" id="MEJ6010505.1"/>
    </source>
</evidence>
<keyword evidence="1" id="KW-0732">Signal</keyword>
<name>A0ABU8S9N2_9SPHN</name>
<dbReference type="Proteomes" id="UP001379235">
    <property type="component" value="Unassembled WGS sequence"/>
</dbReference>